<dbReference type="InterPro" id="IPR023214">
    <property type="entry name" value="HAD_sf"/>
</dbReference>
<evidence type="ECO:0000313" key="1">
    <source>
        <dbReference type="EMBL" id="MBC8335981.1"/>
    </source>
</evidence>
<dbReference type="Proteomes" id="UP000614469">
    <property type="component" value="Unassembled WGS sequence"/>
</dbReference>
<dbReference type="SUPFAM" id="SSF56784">
    <property type="entry name" value="HAD-like"/>
    <property type="match status" value="1"/>
</dbReference>
<reference evidence="1 2" key="1">
    <citation type="submission" date="2020-08" db="EMBL/GenBank/DDBJ databases">
        <title>Bridging the membrane lipid divide: bacteria of the FCB group superphylum have the potential to synthesize archaeal ether lipids.</title>
        <authorList>
            <person name="Villanueva L."/>
            <person name="Von Meijenfeldt F.A.B."/>
            <person name="Westbye A.B."/>
            <person name="Yadav S."/>
            <person name="Hopmans E.C."/>
            <person name="Dutilh B.E."/>
            <person name="Sinninghe Damste J.S."/>
        </authorList>
    </citation>
    <scope>NUCLEOTIDE SEQUENCE [LARGE SCALE GENOMIC DNA]</scope>
    <source>
        <strain evidence="1">NIOZ-UU36</strain>
    </source>
</reference>
<evidence type="ECO:0000313" key="2">
    <source>
        <dbReference type="Proteomes" id="UP000614469"/>
    </source>
</evidence>
<proteinExistence type="predicted"/>
<comment type="caution">
    <text evidence="1">The sequence shown here is derived from an EMBL/GenBank/DDBJ whole genome shotgun (WGS) entry which is preliminary data.</text>
</comment>
<accession>A0A8J6TF60</accession>
<dbReference type="Pfam" id="PF08282">
    <property type="entry name" value="Hydrolase_3"/>
    <property type="match status" value="1"/>
</dbReference>
<dbReference type="GO" id="GO:0016787">
    <property type="term" value="F:hydrolase activity"/>
    <property type="evidence" value="ECO:0007669"/>
    <property type="project" value="UniProtKB-KW"/>
</dbReference>
<dbReference type="InterPro" id="IPR036412">
    <property type="entry name" value="HAD-like_sf"/>
</dbReference>
<protein>
    <submittedName>
        <fullName evidence="1">HAD hydrolase family protein</fullName>
    </submittedName>
</protein>
<organism evidence="1 2">
    <name type="scientific">Candidatus Desulfolinea nitratireducens</name>
    <dbReference type="NCBI Taxonomy" id="2841698"/>
    <lineage>
        <taxon>Bacteria</taxon>
        <taxon>Bacillati</taxon>
        <taxon>Chloroflexota</taxon>
        <taxon>Anaerolineae</taxon>
        <taxon>Anaerolineales</taxon>
        <taxon>Anaerolineales incertae sedis</taxon>
        <taxon>Candidatus Desulfolinea</taxon>
    </lineage>
</organism>
<name>A0A8J6TF60_9CHLR</name>
<dbReference type="EMBL" id="JACNJN010000135">
    <property type="protein sequence ID" value="MBC8335981.1"/>
    <property type="molecule type" value="Genomic_DNA"/>
</dbReference>
<dbReference type="Gene3D" id="3.40.50.1000">
    <property type="entry name" value="HAD superfamily/HAD-like"/>
    <property type="match status" value="1"/>
</dbReference>
<sequence>MIELTIPGRGTLEIKHLVTDVNGTLAIDGILIEGIARQILALRDRLQIHLLTADTHGKQAEIDHLLNLTAVRIQKGNEAQQKAEYVRKLDAKNVIALGQGANDAAMLKEAAIGIAVMSPEGLAIEALNASDLLLPNTTSALELLNKPVRIIASLRK</sequence>
<gene>
    <name evidence="1" type="ORF">H8E29_12005</name>
</gene>
<dbReference type="AlphaFoldDB" id="A0A8J6TF60"/>
<keyword evidence="1" id="KW-0378">Hydrolase</keyword>